<keyword evidence="6" id="KW-0539">Nucleus</keyword>
<evidence type="ECO:0000256" key="4">
    <source>
        <dbReference type="ARBA" id="ARBA00022763"/>
    </source>
</evidence>
<dbReference type="Gene3D" id="1.10.8.60">
    <property type="match status" value="1"/>
</dbReference>
<evidence type="ECO:0000256" key="8">
    <source>
        <dbReference type="SAM" id="MobiDB-lite"/>
    </source>
</evidence>
<dbReference type="PANTHER" id="PTHR12172">
    <property type="entry name" value="CELL CYCLE CHECKPOINT PROTEIN RAD17"/>
    <property type="match status" value="1"/>
</dbReference>
<dbReference type="InterPro" id="IPR027417">
    <property type="entry name" value="P-loop_NTPase"/>
</dbReference>
<keyword evidence="11" id="KW-1185">Reference proteome</keyword>
<dbReference type="GO" id="GO:0005524">
    <property type="term" value="F:ATP binding"/>
    <property type="evidence" value="ECO:0007669"/>
    <property type="project" value="UniProtKB-KW"/>
</dbReference>
<evidence type="ECO:0000256" key="7">
    <source>
        <dbReference type="ARBA" id="ARBA00023306"/>
    </source>
</evidence>
<feature type="compositionally biased region" description="Polar residues" evidence="8">
    <location>
        <begin position="1"/>
        <end position="29"/>
    </location>
</feature>
<dbReference type="InterPro" id="IPR004582">
    <property type="entry name" value="Checkpoint_prot_Rad17_Rad24"/>
</dbReference>
<dbReference type="GO" id="GO:0033314">
    <property type="term" value="P:mitotic DNA replication checkpoint signaling"/>
    <property type="evidence" value="ECO:0007669"/>
    <property type="project" value="TreeGrafter"/>
</dbReference>
<feature type="region of interest" description="Disordered" evidence="8">
    <location>
        <begin position="597"/>
        <end position="646"/>
    </location>
</feature>
<dbReference type="GO" id="GO:0003689">
    <property type="term" value="F:DNA clamp loader activity"/>
    <property type="evidence" value="ECO:0007669"/>
    <property type="project" value="TreeGrafter"/>
</dbReference>
<name>A0A8H4QGF9_9AGAR</name>
<gene>
    <name evidence="10" type="ORF">D9613_010538</name>
</gene>
<dbReference type="Gene3D" id="3.40.50.300">
    <property type="entry name" value="P-loop containing nucleotide triphosphate hydrolases"/>
    <property type="match status" value="1"/>
</dbReference>
<dbReference type="SMART" id="SM00382">
    <property type="entry name" value="AAA"/>
    <property type="match status" value="1"/>
</dbReference>
<evidence type="ECO:0000313" key="10">
    <source>
        <dbReference type="EMBL" id="KAF4610276.1"/>
    </source>
</evidence>
<dbReference type="GO" id="GO:0000077">
    <property type="term" value="P:DNA damage checkpoint signaling"/>
    <property type="evidence" value="ECO:0007669"/>
    <property type="project" value="TreeGrafter"/>
</dbReference>
<organism evidence="10 11">
    <name type="scientific">Agrocybe pediades</name>
    <dbReference type="NCBI Taxonomy" id="84607"/>
    <lineage>
        <taxon>Eukaryota</taxon>
        <taxon>Fungi</taxon>
        <taxon>Dikarya</taxon>
        <taxon>Basidiomycota</taxon>
        <taxon>Agaricomycotina</taxon>
        <taxon>Agaricomycetes</taxon>
        <taxon>Agaricomycetidae</taxon>
        <taxon>Agaricales</taxon>
        <taxon>Agaricineae</taxon>
        <taxon>Strophariaceae</taxon>
        <taxon>Agrocybe</taxon>
    </lineage>
</organism>
<dbReference type="GO" id="GO:0006281">
    <property type="term" value="P:DNA repair"/>
    <property type="evidence" value="ECO:0007669"/>
    <property type="project" value="InterPro"/>
</dbReference>
<dbReference type="PANTHER" id="PTHR12172:SF0">
    <property type="entry name" value="CELL CYCLE CHECKPOINT PROTEIN RAD17"/>
    <property type="match status" value="1"/>
</dbReference>
<dbReference type="Pfam" id="PF03215">
    <property type="entry name" value="Rad17"/>
    <property type="match status" value="1"/>
</dbReference>
<feature type="domain" description="AAA+ ATPase" evidence="9">
    <location>
        <begin position="88"/>
        <end position="366"/>
    </location>
</feature>
<protein>
    <recommendedName>
        <fullName evidence="9">AAA+ ATPase domain-containing protein</fullName>
    </recommendedName>
</protein>
<reference evidence="10 11" key="1">
    <citation type="submission" date="2019-12" db="EMBL/GenBank/DDBJ databases">
        <authorList>
            <person name="Floudas D."/>
            <person name="Bentzer J."/>
            <person name="Ahren D."/>
            <person name="Johansson T."/>
            <person name="Persson P."/>
            <person name="Tunlid A."/>
        </authorList>
    </citation>
    <scope>NUCLEOTIDE SEQUENCE [LARGE SCALE GENOMIC DNA]</scope>
    <source>
        <strain evidence="10 11">CBS 102.39</strain>
    </source>
</reference>
<proteinExistence type="inferred from homology"/>
<dbReference type="AlphaFoldDB" id="A0A8H4QGF9"/>
<dbReference type="SUPFAM" id="SSF52540">
    <property type="entry name" value="P-loop containing nucleoside triphosphate hydrolases"/>
    <property type="match status" value="1"/>
</dbReference>
<sequence>MSLSQQPSTKVPTPPLSSSKAGSTSQTVHMPSLKGKGKGKELDDSLWVDKYEPTTEAQLAVHVRKVEDVRRWLNEAFEGGPSGKLTKYRRILALTGPAGTGKTTTIKVLAKEMDFEILEWRNAIAETLSDLNEDSSLDYEGMFYKFETFLTRASSCQNIFAQSSSQARRRRIILLEDIPNILHSRTQAQFHEALNSLVLSHPSDPPVPIVIIVSDAGIRGEAGDERRADGGGWGRDKSQVVDIRTVLSKDLLGGPYVTEISFNPIAPTLLRKALQAMLNVHFSSKNRNSAKLPSKDVLDAIVDSANGDIRSAIMALQFACVMDISGKKKKNGQGGSAAVLGAVTRREQSLALFHLLGKVLYNKRKSVMVLPFMRPPKKKTMLTDIVFTGKGDPPAPSASAKDLQKERDLDAALKDSTKLPSHLLRHERRTSRVDVDALYADSPIESSLFSLYIHQNYTQFCNEMEEVEGVSDWLSWVDSSGGEMWYQANPHQFHLVTLGTLHSLPSPVPRRSQKQYKPEFFAFLQKEKDAWEGVRATRDWLVENEVSQERPGWRPGGWTKNEVILELGGVLKAREATRDPKTKPPALHKSFSRMEFSRAQSSVRSQQLDEKDVETNGDVDCDLDMLAPSNREEKGSWLESDDIEEF</sequence>
<feature type="region of interest" description="Disordered" evidence="8">
    <location>
        <begin position="1"/>
        <end position="41"/>
    </location>
</feature>
<dbReference type="GO" id="GO:0005634">
    <property type="term" value="C:nucleus"/>
    <property type="evidence" value="ECO:0007669"/>
    <property type="project" value="UniProtKB-SubCell"/>
</dbReference>
<keyword evidence="4" id="KW-0227">DNA damage</keyword>
<keyword evidence="7" id="KW-0131">Cell cycle</keyword>
<evidence type="ECO:0000313" key="11">
    <source>
        <dbReference type="Proteomes" id="UP000521872"/>
    </source>
</evidence>
<evidence type="ECO:0000256" key="5">
    <source>
        <dbReference type="ARBA" id="ARBA00022840"/>
    </source>
</evidence>
<dbReference type="InterPro" id="IPR003593">
    <property type="entry name" value="AAA+_ATPase"/>
</dbReference>
<accession>A0A8H4QGF9</accession>
<dbReference type="EMBL" id="JAACJL010000059">
    <property type="protein sequence ID" value="KAF4610276.1"/>
    <property type="molecule type" value="Genomic_DNA"/>
</dbReference>
<evidence type="ECO:0000256" key="2">
    <source>
        <dbReference type="ARBA" id="ARBA00006168"/>
    </source>
</evidence>
<keyword evidence="5" id="KW-0067">ATP-binding</keyword>
<evidence type="ECO:0000256" key="3">
    <source>
        <dbReference type="ARBA" id="ARBA00022741"/>
    </source>
</evidence>
<evidence type="ECO:0000256" key="1">
    <source>
        <dbReference type="ARBA" id="ARBA00004123"/>
    </source>
</evidence>
<evidence type="ECO:0000259" key="9">
    <source>
        <dbReference type="SMART" id="SM00382"/>
    </source>
</evidence>
<dbReference type="Proteomes" id="UP000521872">
    <property type="component" value="Unassembled WGS sequence"/>
</dbReference>
<comment type="caution">
    <text evidence="10">The sequence shown here is derived from an EMBL/GenBank/DDBJ whole genome shotgun (WGS) entry which is preliminary data.</text>
</comment>
<comment type="similarity">
    <text evidence="2">Belongs to the rad17/RAD24 family.</text>
</comment>
<keyword evidence="3" id="KW-0547">Nucleotide-binding</keyword>
<evidence type="ECO:0000256" key="6">
    <source>
        <dbReference type="ARBA" id="ARBA00023242"/>
    </source>
</evidence>
<comment type="subcellular location">
    <subcellularLocation>
        <location evidence="1">Nucleus</location>
    </subcellularLocation>
</comment>
<dbReference type="GO" id="GO:0003682">
    <property type="term" value="F:chromatin binding"/>
    <property type="evidence" value="ECO:0007669"/>
    <property type="project" value="TreeGrafter"/>
</dbReference>